<dbReference type="EC" id="1.2.1.84" evidence="1"/>
<gene>
    <name evidence="4" type="ORF">MHI_LOCUS312572</name>
</gene>
<sequence length="183" mass="20636">MNVIINANGVGEKSDSLEGFFNIAILVTGATDFVRKCIPEKLMRICPHVAAIFILIRPKRSQTSQQRFRKLLDDPCLVNRDCSYLISDYLLLPNLFSSFISTSAPLILKTDASNLAIGAALEQFEDNKSKLIGSFSRRLSKAEHTYPNSRRKEFVNDTSNDRLCQNQRYSTTFETNRYAGSVT</sequence>
<keyword evidence="1" id="KW-0560">Oxidoreductase</keyword>
<dbReference type="GO" id="GO:0080019">
    <property type="term" value="F:alcohol-forming very long-chain fatty acyl-CoA reductase activity"/>
    <property type="evidence" value="ECO:0007669"/>
    <property type="project" value="InterPro"/>
</dbReference>
<name>A0A6V7H138_9HYME</name>
<dbReference type="InterPro" id="IPR041577">
    <property type="entry name" value="RT_RNaseH_2"/>
</dbReference>
<dbReference type="PANTHER" id="PTHR11011">
    <property type="entry name" value="MALE STERILITY PROTEIN 2-RELATED"/>
    <property type="match status" value="1"/>
</dbReference>
<evidence type="ECO:0000259" key="3">
    <source>
        <dbReference type="Pfam" id="PF17919"/>
    </source>
</evidence>
<evidence type="ECO:0000313" key="5">
    <source>
        <dbReference type="Proteomes" id="UP000752696"/>
    </source>
</evidence>
<dbReference type="AlphaFoldDB" id="A0A6V7H138"/>
<accession>A0A6V7H138</accession>
<dbReference type="Proteomes" id="UP000752696">
    <property type="component" value="Unassembled WGS sequence"/>
</dbReference>
<comment type="function">
    <text evidence="1">Catalyzes the reduction of fatty acyl-CoA to fatty alcohols.</text>
</comment>
<dbReference type="GO" id="GO:0102965">
    <property type="term" value="F:alcohol-forming long-chain fatty acyl-CoA reductase activity"/>
    <property type="evidence" value="ECO:0007669"/>
    <property type="project" value="UniProtKB-EC"/>
</dbReference>
<dbReference type="GO" id="GO:0035336">
    <property type="term" value="P:long-chain fatty-acyl-CoA metabolic process"/>
    <property type="evidence" value="ECO:0007669"/>
    <property type="project" value="TreeGrafter"/>
</dbReference>
<evidence type="ECO:0000256" key="1">
    <source>
        <dbReference type="RuleBase" id="RU363097"/>
    </source>
</evidence>
<dbReference type="EMBL" id="CAJDYZ010005652">
    <property type="protein sequence ID" value="CAD1472674.1"/>
    <property type="molecule type" value="Genomic_DNA"/>
</dbReference>
<comment type="caution">
    <text evidence="4">The sequence shown here is derived from an EMBL/GenBank/DDBJ whole genome shotgun (WGS) entry which is preliminary data.</text>
</comment>
<dbReference type="GO" id="GO:0005777">
    <property type="term" value="C:peroxisome"/>
    <property type="evidence" value="ECO:0007669"/>
    <property type="project" value="TreeGrafter"/>
</dbReference>
<comment type="similarity">
    <text evidence="1">Belongs to the fatty acyl-CoA reductase family.</text>
</comment>
<dbReference type="Pfam" id="PF07993">
    <property type="entry name" value="NAD_binding_4"/>
    <property type="match status" value="1"/>
</dbReference>
<organism evidence="4 5">
    <name type="scientific">Heterotrigona itama</name>
    <dbReference type="NCBI Taxonomy" id="395501"/>
    <lineage>
        <taxon>Eukaryota</taxon>
        <taxon>Metazoa</taxon>
        <taxon>Ecdysozoa</taxon>
        <taxon>Arthropoda</taxon>
        <taxon>Hexapoda</taxon>
        <taxon>Insecta</taxon>
        <taxon>Pterygota</taxon>
        <taxon>Neoptera</taxon>
        <taxon>Endopterygota</taxon>
        <taxon>Hymenoptera</taxon>
        <taxon>Apocrita</taxon>
        <taxon>Aculeata</taxon>
        <taxon>Apoidea</taxon>
        <taxon>Anthophila</taxon>
        <taxon>Apidae</taxon>
        <taxon>Heterotrigona</taxon>
    </lineage>
</organism>
<evidence type="ECO:0000259" key="2">
    <source>
        <dbReference type="Pfam" id="PF07993"/>
    </source>
</evidence>
<reference evidence="4" key="1">
    <citation type="submission" date="2020-07" db="EMBL/GenBank/DDBJ databases">
        <authorList>
            <person name="Nazaruddin N."/>
        </authorList>
    </citation>
    <scope>NUCLEOTIDE SEQUENCE</scope>
</reference>
<protein>
    <recommendedName>
        <fullName evidence="1">Fatty acyl-CoA reductase</fullName>
        <ecNumber evidence="1">1.2.1.84</ecNumber>
    </recommendedName>
</protein>
<dbReference type="Gene3D" id="3.40.50.720">
    <property type="entry name" value="NAD(P)-binding Rossmann-like Domain"/>
    <property type="match status" value="1"/>
</dbReference>
<dbReference type="InterPro" id="IPR026055">
    <property type="entry name" value="FAR"/>
</dbReference>
<feature type="domain" description="Reverse transcriptase/retrotransposon-derived protein RNase H-like" evidence="3">
    <location>
        <begin position="100"/>
        <end position="151"/>
    </location>
</feature>
<keyword evidence="5" id="KW-1185">Reference proteome</keyword>
<keyword evidence="1" id="KW-0444">Lipid biosynthesis</keyword>
<evidence type="ECO:0000313" key="4">
    <source>
        <dbReference type="EMBL" id="CAD1472674.1"/>
    </source>
</evidence>
<keyword evidence="1" id="KW-0443">Lipid metabolism</keyword>
<proteinExistence type="inferred from homology"/>
<dbReference type="OrthoDB" id="429813at2759"/>
<dbReference type="PANTHER" id="PTHR11011:SF45">
    <property type="entry name" value="FATTY ACYL-COA REDUCTASE CG8306-RELATED"/>
    <property type="match status" value="1"/>
</dbReference>
<feature type="domain" description="Thioester reductase (TE)" evidence="2">
    <location>
        <begin position="27"/>
        <end position="73"/>
    </location>
</feature>
<dbReference type="InterPro" id="IPR013120">
    <property type="entry name" value="FAR_NAD-bd"/>
</dbReference>
<dbReference type="Pfam" id="PF17919">
    <property type="entry name" value="RT_RNaseH_2"/>
    <property type="match status" value="1"/>
</dbReference>
<comment type="catalytic activity">
    <reaction evidence="1">
        <text>a long-chain fatty acyl-CoA + 2 NADPH + 2 H(+) = a long-chain primary fatty alcohol + 2 NADP(+) + CoA</text>
        <dbReference type="Rhea" id="RHEA:52716"/>
        <dbReference type="ChEBI" id="CHEBI:15378"/>
        <dbReference type="ChEBI" id="CHEBI:57287"/>
        <dbReference type="ChEBI" id="CHEBI:57783"/>
        <dbReference type="ChEBI" id="CHEBI:58349"/>
        <dbReference type="ChEBI" id="CHEBI:77396"/>
        <dbReference type="ChEBI" id="CHEBI:83139"/>
        <dbReference type="EC" id="1.2.1.84"/>
    </reaction>
</comment>
<keyword evidence="1" id="KW-0521">NADP</keyword>